<reference evidence="9 10" key="1">
    <citation type="submission" date="2012-04" db="EMBL/GenBank/DDBJ databases">
        <title>The Genome Sequence of Saprolegnia declina VS20.</title>
        <authorList>
            <consortium name="The Broad Institute Genome Sequencing Platform"/>
            <person name="Russ C."/>
            <person name="Nusbaum C."/>
            <person name="Tyler B."/>
            <person name="van West P."/>
            <person name="Dieguez-Uribeondo J."/>
            <person name="de Bruijn I."/>
            <person name="Tripathy S."/>
            <person name="Jiang R."/>
            <person name="Young S.K."/>
            <person name="Zeng Q."/>
            <person name="Gargeya S."/>
            <person name="Fitzgerald M."/>
            <person name="Haas B."/>
            <person name="Abouelleil A."/>
            <person name="Alvarado L."/>
            <person name="Arachchi H.M."/>
            <person name="Berlin A."/>
            <person name="Chapman S.B."/>
            <person name="Goldberg J."/>
            <person name="Griggs A."/>
            <person name="Gujja S."/>
            <person name="Hansen M."/>
            <person name="Howarth C."/>
            <person name="Imamovic A."/>
            <person name="Larimer J."/>
            <person name="McCowen C."/>
            <person name="Montmayeur A."/>
            <person name="Murphy C."/>
            <person name="Neiman D."/>
            <person name="Pearson M."/>
            <person name="Priest M."/>
            <person name="Roberts A."/>
            <person name="Saif S."/>
            <person name="Shea T."/>
            <person name="Sisk P."/>
            <person name="Sykes S."/>
            <person name="Wortman J."/>
            <person name="Nusbaum C."/>
            <person name="Birren B."/>
        </authorList>
    </citation>
    <scope>NUCLEOTIDE SEQUENCE [LARGE SCALE GENOMIC DNA]</scope>
    <source>
        <strain evidence="9 10">VS20</strain>
    </source>
</reference>
<feature type="compositionally biased region" description="Polar residues" evidence="6">
    <location>
        <begin position="168"/>
        <end position="182"/>
    </location>
</feature>
<dbReference type="InterPro" id="IPR023393">
    <property type="entry name" value="START-like_dom_sf"/>
</dbReference>
<dbReference type="RefSeq" id="XP_008612332.1">
    <property type="nucleotide sequence ID" value="XM_008614110.1"/>
</dbReference>
<evidence type="ECO:0000256" key="1">
    <source>
        <dbReference type="ARBA" id="ARBA00004240"/>
    </source>
</evidence>
<keyword evidence="10" id="KW-1185">Reference proteome</keyword>
<feature type="region of interest" description="Disordered" evidence="6">
    <location>
        <begin position="128"/>
        <end position="192"/>
    </location>
</feature>
<feature type="compositionally biased region" description="Basic residues" evidence="6">
    <location>
        <begin position="846"/>
        <end position="856"/>
    </location>
</feature>
<comment type="subcellular location">
    <subcellularLocation>
        <location evidence="1">Endoplasmic reticulum</location>
    </subcellularLocation>
</comment>
<dbReference type="Gene3D" id="3.30.530.20">
    <property type="match status" value="1"/>
</dbReference>
<name>T0QJU8_SAPDV</name>
<dbReference type="InterPro" id="IPR011993">
    <property type="entry name" value="PH-like_dom_sf"/>
</dbReference>
<dbReference type="Gene3D" id="2.30.29.30">
    <property type="entry name" value="Pleckstrin-homology domain (PH domain)/Phosphotyrosine-binding domain (PTB)"/>
    <property type="match status" value="1"/>
</dbReference>
<dbReference type="SUPFAM" id="SSF50729">
    <property type="entry name" value="PH domain-like"/>
    <property type="match status" value="1"/>
</dbReference>
<keyword evidence="5" id="KW-0446">Lipid-binding</keyword>
<feature type="region of interest" description="Disordered" evidence="6">
    <location>
        <begin position="482"/>
        <end position="511"/>
    </location>
</feature>
<proteinExistence type="predicted"/>
<dbReference type="Gene3D" id="2.40.160.120">
    <property type="match status" value="1"/>
</dbReference>
<dbReference type="Pfam" id="PF01237">
    <property type="entry name" value="Oxysterol_BP"/>
    <property type="match status" value="2"/>
</dbReference>
<protein>
    <recommendedName>
        <fullName evidence="11">PH domain-containing protein</fullName>
    </recommendedName>
</protein>
<dbReference type="PANTHER" id="PTHR10972:SF148">
    <property type="entry name" value="OXYSTEROL-BINDING PROTEIN 9"/>
    <property type="match status" value="1"/>
</dbReference>
<dbReference type="OrthoDB" id="14833at2759"/>
<evidence type="ECO:0000256" key="3">
    <source>
        <dbReference type="ARBA" id="ARBA00022824"/>
    </source>
</evidence>
<gene>
    <name evidence="9" type="ORF">SDRG_08236</name>
</gene>
<dbReference type="InterPro" id="IPR001849">
    <property type="entry name" value="PH_domain"/>
</dbReference>
<dbReference type="PROSITE" id="PS50003">
    <property type="entry name" value="PH_DOMAIN"/>
    <property type="match status" value="1"/>
</dbReference>
<dbReference type="GO" id="GO:0032934">
    <property type="term" value="F:sterol binding"/>
    <property type="evidence" value="ECO:0007669"/>
    <property type="project" value="TreeGrafter"/>
</dbReference>
<evidence type="ECO:0000259" key="7">
    <source>
        <dbReference type="PROSITE" id="PS50003"/>
    </source>
</evidence>
<dbReference type="InterPro" id="IPR037239">
    <property type="entry name" value="OSBP_sf"/>
</dbReference>
<organism evidence="9 10">
    <name type="scientific">Saprolegnia diclina (strain VS20)</name>
    <dbReference type="NCBI Taxonomy" id="1156394"/>
    <lineage>
        <taxon>Eukaryota</taxon>
        <taxon>Sar</taxon>
        <taxon>Stramenopiles</taxon>
        <taxon>Oomycota</taxon>
        <taxon>Saprolegniomycetes</taxon>
        <taxon>Saprolegniales</taxon>
        <taxon>Saprolegniaceae</taxon>
        <taxon>Saprolegnia</taxon>
    </lineage>
</organism>
<dbReference type="OMA" id="SGYMVPY"/>
<keyword evidence="2" id="KW-0813">Transport</keyword>
<dbReference type="GeneID" id="19948963"/>
<dbReference type="Pfam" id="PF01852">
    <property type="entry name" value="START"/>
    <property type="match status" value="1"/>
</dbReference>
<evidence type="ECO:0000259" key="8">
    <source>
        <dbReference type="PROSITE" id="PS50848"/>
    </source>
</evidence>
<feature type="compositionally biased region" description="Polar residues" evidence="6">
    <location>
        <begin position="131"/>
        <end position="140"/>
    </location>
</feature>
<evidence type="ECO:0008006" key="11">
    <source>
        <dbReference type="Google" id="ProtNLM"/>
    </source>
</evidence>
<feature type="region of interest" description="Disordered" evidence="6">
    <location>
        <begin position="844"/>
        <end position="864"/>
    </location>
</feature>
<dbReference type="InParanoid" id="T0QJU8"/>
<dbReference type="GO" id="GO:0005783">
    <property type="term" value="C:endoplasmic reticulum"/>
    <property type="evidence" value="ECO:0007669"/>
    <property type="project" value="UniProtKB-SubCell"/>
</dbReference>
<dbReference type="GO" id="GO:0016020">
    <property type="term" value="C:membrane"/>
    <property type="evidence" value="ECO:0007669"/>
    <property type="project" value="TreeGrafter"/>
</dbReference>
<feature type="domain" description="START" evidence="8">
    <location>
        <begin position="249"/>
        <end position="456"/>
    </location>
</feature>
<feature type="domain" description="PH" evidence="7">
    <location>
        <begin position="19"/>
        <end position="117"/>
    </location>
</feature>
<dbReference type="EMBL" id="JH767156">
    <property type="protein sequence ID" value="EQC34020.1"/>
    <property type="molecule type" value="Genomic_DNA"/>
</dbReference>
<dbReference type="Proteomes" id="UP000030762">
    <property type="component" value="Unassembled WGS sequence"/>
</dbReference>
<dbReference type="STRING" id="1156394.T0QJU8"/>
<keyword evidence="4" id="KW-0445">Lipid transport</keyword>
<keyword evidence="3" id="KW-0256">Endoplasmic reticulum</keyword>
<dbReference type="Pfam" id="PF00169">
    <property type="entry name" value="PH"/>
    <property type="match status" value="1"/>
</dbReference>
<evidence type="ECO:0000313" key="9">
    <source>
        <dbReference type="EMBL" id="EQC34020.1"/>
    </source>
</evidence>
<dbReference type="SUPFAM" id="SSF55961">
    <property type="entry name" value="Bet v1-like"/>
    <property type="match status" value="2"/>
</dbReference>
<dbReference type="InterPro" id="IPR002913">
    <property type="entry name" value="START_lipid-bd_dom"/>
</dbReference>
<evidence type="ECO:0000313" key="10">
    <source>
        <dbReference type="Proteomes" id="UP000030762"/>
    </source>
</evidence>
<accession>T0QJU8</accession>
<evidence type="ECO:0000256" key="5">
    <source>
        <dbReference type="ARBA" id="ARBA00023121"/>
    </source>
</evidence>
<feature type="compositionally biased region" description="Acidic residues" evidence="6">
    <location>
        <begin position="485"/>
        <end position="494"/>
    </location>
</feature>
<dbReference type="PROSITE" id="PS50848">
    <property type="entry name" value="START"/>
    <property type="match status" value="1"/>
</dbReference>
<evidence type="ECO:0000256" key="4">
    <source>
        <dbReference type="ARBA" id="ARBA00023055"/>
    </source>
</evidence>
<dbReference type="VEuPathDB" id="FungiDB:SDRG_08236"/>
<dbReference type="eggNOG" id="KOG1737">
    <property type="taxonomic scope" value="Eukaryota"/>
</dbReference>
<dbReference type="SUPFAM" id="SSF144000">
    <property type="entry name" value="Oxysterol-binding protein-like"/>
    <property type="match status" value="1"/>
</dbReference>
<dbReference type="AlphaFoldDB" id="T0QJU8"/>
<dbReference type="SMART" id="SM00233">
    <property type="entry name" value="PH"/>
    <property type="match status" value="1"/>
</dbReference>
<dbReference type="PANTHER" id="PTHR10972">
    <property type="entry name" value="OXYSTEROL-BINDING PROTEIN-RELATED"/>
    <property type="match status" value="1"/>
</dbReference>
<dbReference type="GO" id="GO:0005829">
    <property type="term" value="C:cytosol"/>
    <property type="evidence" value="ECO:0007669"/>
    <property type="project" value="TreeGrafter"/>
</dbReference>
<dbReference type="GO" id="GO:0006869">
    <property type="term" value="P:lipid transport"/>
    <property type="evidence" value="ECO:0007669"/>
    <property type="project" value="UniProtKB-KW"/>
</dbReference>
<sequence>MSELEEGSGLERRPNYDPTYMKEGYLQKKGQLLKGWKKRWFVCDGRSLSYYISSKDKKPNAVIPLESASVQDGGLSETWHSPRIYLTDGTSGTMYCLSAEEKGVASDWLSVLTKAVARIQEVKHKHRLERNTSVGGTTITPFDEEEGRQKPMSQQHAPPSPARKPMTSEASRSRIQPTSQASHGPKVPTQPTNIRLENQLSSASELLSCLLFNKPSSQHPLHFHFHGANNGVRVSTATHGATGKQYVRGSVAIKALPSVALRIILDHQKRNEWDVHFPVSTHVATYGGSTDLIHLAGGTPYNLFADPLVATTNTALPALGCAALSTLLAGDVVHSACAAVLGGLASSIDWRSLAVPRDLLVLRHVYEASTPHAKRNDRLSCQNVLDAVGMSAVPSAMVILEMSVANELKPVPTGVVRGHIGTSGWLVEPLDAESTLLTYVTDLNLGGWVPAATMTNVLHGRMQILSAIAEFVHQAKIHGPNLGYIDDDDDDDDTRDAPTAPAHETHVADASSSVFHPRDYFKLMLQIPTGGVKLTDKEVAKKQNGVLMEVIKSMGTKLLEGKSAVSLSLPVRIFEPRSMLERLVDLYLYAPNYLNRAADATEMLERFKLTMTFAIAGWHHGVGCMKPFNPILGETFEAEFADGAQVYGEHTSHHPPISFLQIVGQKYSISAQSIMNGSMQGNCLVQVQQGPVRISFNDGTLIECSLPGVRLGGFLWGDRVVDFVGTIVFEDKVNGLRCDLKLDPDSKKGMFASNKLPTDRFRGTITRFGDEICDVSGSWLEDLRFDDTMYWSLHKDACAPVVWLPDDKVLPSDSRNRQDLRFLAQGDLEEAQEWKLQLEVLQRSDRSKRKDGRRPNHWTMGTSH</sequence>
<evidence type="ECO:0000256" key="6">
    <source>
        <dbReference type="SAM" id="MobiDB-lite"/>
    </source>
</evidence>
<dbReference type="InterPro" id="IPR000648">
    <property type="entry name" value="Oxysterol-bd"/>
</dbReference>
<evidence type="ECO:0000256" key="2">
    <source>
        <dbReference type="ARBA" id="ARBA00022448"/>
    </source>
</evidence>